<dbReference type="PANTHER" id="PTHR21666">
    <property type="entry name" value="PEPTIDASE-RELATED"/>
    <property type="match status" value="1"/>
</dbReference>
<reference evidence="3 4" key="1">
    <citation type="journal article" date="2011" name="J. Bacteriol.">
        <title>Complete genome sequence and updated annotation of Desulfovibrio alaskensis G20.</title>
        <authorList>
            <person name="Hauser L.J."/>
            <person name="Land M.L."/>
            <person name="Brown S.D."/>
            <person name="Larimer F."/>
            <person name="Keller K.L."/>
            <person name="Rapp-Giles B.J."/>
            <person name="Price M.N."/>
            <person name="Lin M."/>
            <person name="Bruce D.C."/>
            <person name="Detter J.C."/>
            <person name="Tapia R."/>
            <person name="Han C.S."/>
            <person name="Goodwin L.A."/>
            <person name="Cheng J.F."/>
            <person name="Pitluck S."/>
            <person name="Copeland A."/>
            <person name="Lucas S."/>
            <person name="Nolan M."/>
            <person name="Lapidus A.L."/>
            <person name="Palumbo A.V."/>
            <person name="Wall J.D."/>
        </authorList>
    </citation>
    <scope>NUCLEOTIDE SEQUENCE [LARGE SCALE GENOMIC DNA]</scope>
    <source>
        <strain evidence="4">ATCC BAA 1058 / DSM 17464 / G20</strain>
    </source>
</reference>
<dbReference type="SUPFAM" id="SSF51261">
    <property type="entry name" value="Duplicated hybrid motif"/>
    <property type="match status" value="1"/>
</dbReference>
<dbReference type="Gene3D" id="2.70.70.10">
    <property type="entry name" value="Glucose Permease (Domain IIA)"/>
    <property type="match status" value="1"/>
</dbReference>
<dbReference type="Proteomes" id="UP000002710">
    <property type="component" value="Chromosome"/>
</dbReference>
<dbReference type="RefSeq" id="WP_011367981.1">
    <property type="nucleotide sequence ID" value="NC_007519.1"/>
</dbReference>
<dbReference type="InterPro" id="IPR016047">
    <property type="entry name" value="M23ase_b-sheet_dom"/>
</dbReference>
<keyword evidence="4" id="KW-1185">Reference proteome</keyword>
<evidence type="ECO:0000259" key="2">
    <source>
        <dbReference type="Pfam" id="PF01551"/>
    </source>
</evidence>
<evidence type="ECO:0000313" key="4">
    <source>
        <dbReference type="Proteomes" id="UP000002710"/>
    </source>
</evidence>
<dbReference type="EMBL" id="CP000112">
    <property type="protein sequence ID" value="ABB38876.1"/>
    <property type="molecule type" value="Genomic_DNA"/>
</dbReference>
<evidence type="ECO:0000256" key="1">
    <source>
        <dbReference type="ARBA" id="ARBA00022729"/>
    </source>
</evidence>
<dbReference type="Pfam" id="PF01551">
    <property type="entry name" value="Peptidase_M23"/>
    <property type="match status" value="1"/>
</dbReference>
<evidence type="ECO:0000313" key="3">
    <source>
        <dbReference type="EMBL" id="ABB38876.1"/>
    </source>
</evidence>
<protein>
    <submittedName>
        <fullName evidence="3">Peptidase M23</fullName>
    </submittedName>
</protein>
<dbReference type="PANTHER" id="PTHR21666:SF289">
    <property type="entry name" value="L-ALA--D-GLU ENDOPEPTIDASE"/>
    <property type="match status" value="1"/>
</dbReference>
<dbReference type="GO" id="GO:0004222">
    <property type="term" value="F:metalloendopeptidase activity"/>
    <property type="evidence" value="ECO:0007669"/>
    <property type="project" value="TreeGrafter"/>
</dbReference>
<dbReference type="InterPro" id="IPR011055">
    <property type="entry name" value="Dup_hybrid_motif"/>
</dbReference>
<keyword evidence="1" id="KW-0732">Signal</keyword>
<accession>Q30ZM0</accession>
<gene>
    <name evidence="3" type="ordered locus">Dde_2079</name>
</gene>
<dbReference type="InterPro" id="IPR050570">
    <property type="entry name" value="Cell_wall_metabolism_enzyme"/>
</dbReference>
<dbReference type="HOGENOM" id="CLU_048239_0_0_7"/>
<feature type="domain" description="M23ase beta-sheet core" evidence="2">
    <location>
        <begin position="322"/>
        <end position="416"/>
    </location>
</feature>
<dbReference type="KEGG" id="dde:Dde_2079"/>
<sequence>MKKFLLSTALLAIVGGLVVLGFLLFRDQQGPQISLTPAEGRISPRTVFKLTAKDTNSGVKALSVRVKKNSREFIALDQQWADKLVSRTEEFSLEKAEEMGEGTVELIVKATDSSFAAFGKGNTSTRSFTLRLDSQPPRISVTTLPPYVRRGGSACIAYTVNEDVRQTGVTVNDLFFPGYRQADGSYLCFFAFPFYEDTNTYAPRVTAEDEAGNVTSISLAVKPLHVAFREDTIRLPDSFLDNKMQDFTDEFPGQMSSLERFLKVNRDLRKANRAALLSIGRKTSPAMLWSGRFLNLPNASNRAGFADHRAYIYNGQQVDDQYHLGLDMASIARAPIPAANNGTVVFADDMGIYGLCVVVDHGLGLQTLYAHLSEIHVKDGDTVQRGDILGLTGTTGMAGGDHLHFGVILSGLPVQPLEWLDPRWIKHNITDRLER</sequence>
<dbReference type="AlphaFoldDB" id="Q30ZM0"/>
<proteinExistence type="predicted"/>
<dbReference type="eggNOG" id="COG0739">
    <property type="taxonomic scope" value="Bacteria"/>
</dbReference>
<organism evidence="3 4">
    <name type="scientific">Oleidesulfovibrio alaskensis (strain ATCC BAA-1058 / DSM 17464 / G20)</name>
    <name type="common">Desulfovibrio alaskensis</name>
    <dbReference type="NCBI Taxonomy" id="207559"/>
    <lineage>
        <taxon>Bacteria</taxon>
        <taxon>Pseudomonadati</taxon>
        <taxon>Thermodesulfobacteriota</taxon>
        <taxon>Desulfovibrionia</taxon>
        <taxon>Desulfovibrionales</taxon>
        <taxon>Desulfovibrionaceae</taxon>
        <taxon>Oleidesulfovibrio</taxon>
    </lineage>
</organism>
<name>Q30ZM0_OLEA2</name>
<dbReference type="STRING" id="207559.Dde_2079"/>
<dbReference type="CDD" id="cd12797">
    <property type="entry name" value="M23_peptidase"/>
    <property type="match status" value="1"/>
</dbReference>